<reference evidence="4" key="2">
    <citation type="submission" date="2019-09" db="UniProtKB">
        <authorList>
            <consortium name="WormBaseParasite"/>
        </authorList>
    </citation>
    <scope>IDENTIFICATION</scope>
</reference>
<dbReference type="EMBL" id="UZAH01040160">
    <property type="protein sequence ID" value="VDP58021.1"/>
    <property type="molecule type" value="Genomic_DNA"/>
</dbReference>
<organism evidence="3 4">
    <name type="scientific">Heligmosomoides polygyrus</name>
    <name type="common">Parasitic roundworm</name>
    <dbReference type="NCBI Taxonomy" id="6339"/>
    <lineage>
        <taxon>Eukaryota</taxon>
        <taxon>Metazoa</taxon>
        <taxon>Ecdysozoa</taxon>
        <taxon>Nematoda</taxon>
        <taxon>Chromadorea</taxon>
        <taxon>Rhabditida</taxon>
        <taxon>Rhabditina</taxon>
        <taxon>Rhabditomorpha</taxon>
        <taxon>Strongyloidea</taxon>
        <taxon>Heligmosomidae</taxon>
        <taxon>Heligmosomoides</taxon>
    </lineage>
</organism>
<accession>A0A3P8EMS2</accession>
<keyword evidence="3" id="KW-1185">Reference proteome</keyword>
<sequence length="139" mass="15862">MKDRDRSIVTNAKIVPYETVAPQHRPLICTVRIAPPRLKQIERCGAARVKWLELGTTKPRRRKVDKQAWLWTDDVKAKRKQPTRYAKLQGSKGEESTGVLAQQYDDSDLEEEGQSCGLLQLPSDLLAFAQHDDLRANPR</sequence>
<accession>A0A183GV00</accession>
<dbReference type="AlphaFoldDB" id="A0A183GV00"/>
<evidence type="ECO:0000256" key="1">
    <source>
        <dbReference type="SAM" id="MobiDB-lite"/>
    </source>
</evidence>
<evidence type="ECO:0000313" key="3">
    <source>
        <dbReference type="Proteomes" id="UP000050761"/>
    </source>
</evidence>
<dbReference type="WBParaSite" id="HPBE_0002652001-mRNA-1">
    <property type="protein sequence ID" value="HPBE_0002652001-mRNA-1"/>
    <property type="gene ID" value="HPBE_0002652001"/>
</dbReference>
<evidence type="ECO:0000313" key="2">
    <source>
        <dbReference type="EMBL" id="VDP58021.1"/>
    </source>
</evidence>
<gene>
    <name evidence="2" type="ORF">HPBE_LOCUS26519</name>
</gene>
<dbReference type="Proteomes" id="UP000050761">
    <property type="component" value="Unassembled WGS sequence"/>
</dbReference>
<proteinExistence type="predicted"/>
<evidence type="ECO:0000313" key="4">
    <source>
        <dbReference type="WBParaSite" id="HPBE_0002652001-mRNA-1"/>
    </source>
</evidence>
<name>A0A183GV00_HELPZ</name>
<feature type="region of interest" description="Disordered" evidence="1">
    <location>
        <begin position="81"/>
        <end position="113"/>
    </location>
</feature>
<reference evidence="2 3" key="1">
    <citation type="submission" date="2018-11" db="EMBL/GenBank/DDBJ databases">
        <authorList>
            <consortium name="Pathogen Informatics"/>
        </authorList>
    </citation>
    <scope>NUCLEOTIDE SEQUENCE [LARGE SCALE GENOMIC DNA]</scope>
</reference>
<protein>
    <submittedName>
        <fullName evidence="2 4">Uncharacterized protein</fullName>
    </submittedName>
</protein>